<evidence type="ECO:0000259" key="2">
    <source>
        <dbReference type="Pfam" id="PF20030"/>
    </source>
</evidence>
<dbReference type="PANTHER" id="PTHR32204:SF0">
    <property type="entry name" value="ATPASE RAVA"/>
    <property type="match status" value="1"/>
</dbReference>
<sequence length="378" mass="42839">MNTNNIEQLKAVLDHIKATFVGKDDIIDLLGISLIARENTFLLGPPGTAKSAIVKSLSKGIENGKNFEYLLTRFTEPNELFGPFDIKKLREGELVTNTDGMMPEASMVFLDEIFNANSAILNSLLMALNEKVLRRGKQILKLPALMFVGASNVLPEDEALNALFDRFLVRVKCDYVNPDLLNQVLLAGWKLEKNATGDIPVIQPENIKELQGETKKVNLTPIISTYVDVIHNLRNTGINVSDRRAVKLQNLIAASAIFCGRQEAILSDLWVLKYIWDTEEQIEILEGIINNVIEKDITDDSHPQALYNKAPNPEEVIKEVNALKERWKNDTLSFEEQNVIKDKLRFTQSRADWINNDEQKQFIKNEIDALWQKILQTL</sequence>
<evidence type="ECO:0000313" key="4">
    <source>
        <dbReference type="Proteomes" id="UP001597548"/>
    </source>
</evidence>
<dbReference type="SUPFAM" id="SSF52540">
    <property type="entry name" value="P-loop containing nucleoside triphosphate hydrolases"/>
    <property type="match status" value="1"/>
</dbReference>
<dbReference type="Proteomes" id="UP001597548">
    <property type="component" value="Unassembled WGS sequence"/>
</dbReference>
<dbReference type="RefSeq" id="WP_194509502.1">
    <property type="nucleotide sequence ID" value="NZ_JADILU010000008.1"/>
</dbReference>
<dbReference type="InterPro" id="IPR050513">
    <property type="entry name" value="RavA_ATPases"/>
</dbReference>
<dbReference type="InterPro" id="IPR045427">
    <property type="entry name" value="MoxR"/>
</dbReference>
<feature type="domain" description="ATPase RavA-like AAA lid" evidence="1">
    <location>
        <begin position="231"/>
        <end position="289"/>
    </location>
</feature>
<dbReference type="PANTHER" id="PTHR32204">
    <property type="entry name" value="ATPASE RAVA"/>
    <property type="match status" value="1"/>
</dbReference>
<dbReference type="Pfam" id="PF20030">
    <property type="entry name" value="bpMoxR"/>
    <property type="match status" value="1"/>
</dbReference>
<evidence type="ECO:0000313" key="3">
    <source>
        <dbReference type="EMBL" id="MFD2915605.1"/>
    </source>
</evidence>
<dbReference type="Pfam" id="PF17868">
    <property type="entry name" value="AAA_lid_8"/>
    <property type="match status" value="1"/>
</dbReference>
<keyword evidence="4" id="KW-1185">Reference proteome</keyword>
<proteinExistence type="predicted"/>
<comment type="caution">
    <text evidence="3">The sequence shown here is derived from an EMBL/GenBank/DDBJ whole genome shotgun (WGS) entry which is preliminary data.</text>
</comment>
<dbReference type="EMBL" id="JBHUOS010000007">
    <property type="protein sequence ID" value="MFD2915605.1"/>
    <property type="molecule type" value="Genomic_DNA"/>
</dbReference>
<dbReference type="CDD" id="cd00009">
    <property type="entry name" value="AAA"/>
    <property type="match status" value="1"/>
</dbReference>
<dbReference type="Gene3D" id="3.40.50.300">
    <property type="entry name" value="P-loop containing nucleotide triphosphate hydrolases"/>
    <property type="match status" value="1"/>
</dbReference>
<feature type="domain" description="MoxR" evidence="2">
    <location>
        <begin position="8"/>
        <end position="211"/>
    </location>
</feature>
<organism evidence="3 4">
    <name type="scientific">Psychroserpens luteus</name>
    <dbReference type="NCBI Taxonomy" id="1434066"/>
    <lineage>
        <taxon>Bacteria</taxon>
        <taxon>Pseudomonadati</taxon>
        <taxon>Bacteroidota</taxon>
        <taxon>Flavobacteriia</taxon>
        <taxon>Flavobacteriales</taxon>
        <taxon>Flavobacteriaceae</taxon>
        <taxon>Psychroserpens</taxon>
    </lineage>
</organism>
<reference evidence="4" key="1">
    <citation type="journal article" date="2019" name="Int. J. Syst. Evol. Microbiol.">
        <title>The Global Catalogue of Microorganisms (GCM) 10K type strain sequencing project: providing services to taxonomists for standard genome sequencing and annotation.</title>
        <authorList>
            <consortium name="The Broad Institute Genomics Platform"/>
            <consortium name="The Broad Institute Genome Sequencing Center for Infectious Disease"/>
            <person name="Wu L."/>
            <person name="Ma J."/>
        </authorList>
    </citation>
    <scope>NUCLEOTIDE SEQUENCE [LARGE SCALE GENOMIC DNA]</scope>
    <source>
        <strain evidence="4">KCTC 32514</strain>
    </source>
</reference>
<evidence type="ECO:0000259" key="1">
    <source>
        <dbReference type="Pfam" id="PF17868"/>
    </source>
</evidence>
<protein>
    <submittedName>
        <fullName evidence="3">AAA family ATPase</fullName>
    </submittedName>
</protein>
<name>A0ABW5ZT52_9FLAO</name>
<gene>
    <name evidence="3" type="ORF">ACFS29_08145</name>
</gene>
<accession>A0ABW5ZT52</accession>
<dbReference type="InterPro" id="IPR027417">
    <property type="entry name" value="P-loop_NTPase"/>
</dbReference>
<dbReference type="InterPro" id="IPR041538">
    <property type="entry name" value="RavA-like_AAA_lid"/>
</dbReference>